<sequence>MATHTKSARRTPLSGAARLFFTLLFYFRLVWSVRFSVHFQIRSPLVVDRGARSGRGSACSAQASTRPRCFGVTKKKREIAAWRPRRICARRYFLFFFFLFSRVLCLNKDPMRFAVGLLSGRVRARHGHSRQKKADLAWWGKSTHQKKDDRCHQNKVVPWKKRAAYSGGHAHFSFFFSFRVLRNQDTNVRSPVKNIGK</sequence>
<dbReference type="EMBL" id="LC625835">
    <property type="protein sequence ID" value="BCU03536.1"/>
    <property type="molecule type" value="Genomic_DNA"/>
</dbReference>
<evidence type="ECO:0000313" key="2">
    <source>
        <dbReference type="Proteomes" id="UP001253637"/>
    </source>
</evidence>
<evidence type="ECO:0000313" key="1">
    <source>
        <dbReference type="EMBL" id="BCU03536.1"/>
    </source>
</evidence>
<organism evidence="1 2">
    <name type="scientific">Pandoravirus japonicus</name>
    <dbReference type="NCBI Taxonomy" id="2823154"/>
    <lineage>
        <taxon>Viruses</taxon>
        <taxon>Pandoravirus</taxon>
    </lineage>
</organism>
<dbReference type="Proteomes" id="UP001253637">
    <property type="component" value="Segment"/>
</dbReference>
<proteinExistence type="predicted"/>
<name>A0A811BR75_9VIRU</name>
<reference evidence="1" key="1">
    <citation type="submission" date="2021-04" db="EMBL/GenBank/DDBJ databases">
        <title>Draft Genome Sequence of Pandoravirus japonicus, Isolated from the Sabaishi River of Niigata, Japan.</title>
        <authorList>
            <person name="Hosokawa N."/>
            <person name="Takahashi H."/>
            <person name="Aoki K."/>
            <person name="Takemura M."/>
        </authorList>
    </citation>
    <scope>NUCLEOTIDE SEQUENCE</scope>
</reference>
<accession>A0A811BR75</accession>
<protein>
    <submittedName>
        <fullName evidence="1">Uncharacterized protein</fullName>
    </submittedName>
</protein>